<dbReference type="RefSeq" id="WP_160982090.1">
    <property type="nucleotide sequence ID" value="NZ_WVHK01000119.1"/>
</dbReference>
<protein>
    <submittedName>
        <fullName evidence="2">Uncharacterized protein</fullName>
    </submittedName>
</protein>
<keyword evidence="3" id="KW-1185">Reference proteome</keyword>
<comment type="caution">
    <text evidence="2">The sequence shown here is derived from an EMBL/GenBank/DDBJ whole genome shotgun (WGS) entry which is preliminary data.</text>
</comment>
<dbReference type="EMBL" id="WVHK01000119">
    <property type="protein sequence ID" value="MXV21684.1"/>
    <property type="molecule type" value="Genomic_DNA"/>
</dbReference>
<proteinExistence type="predicted"/>
<name>A0A6I4YPB0_9DEIO</name>
<evidence type="ECO:0000313" key="3">
    <source>
        <dbReference type="Proteomes" id="UP000430519"/>
    </source>
</evidence>
<dbReference type="Proteomes" id="UP000430519">
    <property type="component" value="Unassembled WGS sequence"/>
</dbReference>
<accession>A0A6I4YPB0</accession>
<dbReference type="AlphaFoldDB" id="A0A6I4YPB0"/>
<reference evidence="2 3" key="1">
    <citation type="submission" date="2019-11" db="EMBL/GenBank/DDBJ databases">
        <title>Genome sequence of Deinococcus xianganensis Y35, AI-2 producing algicidal bacterium, isolated from lake water.</title>
        <authorList>
            <person name="Li Y."/>
        </authorList>
    </citation>
    <scope>NUCLEOTIDE SEQUENCE [LARGE SCALE GENOMIC DNA]</scope>
    <source>
        <strain evidence="2 3">Y35</strain>
    </source>
</reference>
<evidence type="ECO:0000256" key="1">
    <source>
        <dbReference type="SAM" id="MobiDB-lite"/>
    </source>
</evidence>
<sequence>MSAKPRGTHEHLAQHQVHTTEAARKLAAQRQGGPRGEGRRLSVTGQPTDWTQIDAHLKGKSTQEQARALMGLLRAGLAAPISGPTVKKAWTDSVLAGINGRRVASGKPWFDGMNEAASAARRIKVVLPDGTGVYFRNLMTDVGSPSFDSPYLIINGEDEHGQPLRVQVHALDAMTLVFE</sequence>
<evidence type="ECO:0000313" key="2">
    <source>
        <dbReference type="EMBL" id="MXV21684.1"/>
    </source>
</evidence>
<feature type="region of interest" description="Disordered" evidence="1">
    <location>
        <begin position="1"/>
        <end position="48"/>
    </location>
</feature>
<organism evidence="2 3">
    <name type="scientific">Deinococcus xianganensis</name>
    <dbReference type="NCBI Taxonomy" id="1507289"/>
    <lineage>
        <taxon>Bacteria</taxon>
        <taxon>Thermotogati</taxon>
        <taxon>Deinococcota</taxon>
        <taxon>Deinococci</taxon>
        <taxon>Deinococcales</taxon>
        <taxon>Deinococcaceae</taxon>
        <taxon>Deinococcus</taxon>
    </lineage>
</organism>
<gene>
    <name evidence="2" type="ORF">GLX28_18860</name>
</gene>